<evidence type="ECO:0000256" key="6">
    <source>
        <dbReference type="ARBA" id="ARBA00022692"/>
    </source>
</evidence>
<reference evidence="13 14" key="1">
    <citation type="submission" date="2024-10" db="EMBL/GenBank/DDBJ databases">
        <authorList>
            <person name="Yang X.-N."/>
        </authorList>
    </citation>
    <scope>NUCLEOTIDE SEQUENCE [LARGE SCALE GENOMIC DNA]</scope>
    <source>
        <strain evidence="13 14">CAU 1059</strain>
    </source>
</reference>
<feature type="transmembrane region" description="Helical" evidence="11">
    <location>
        <begin position="126"/>
        <end position="143"/>
    </location>
</feature>
<name>A0ABW7IAE8_9RHOB</name>
<evidence type="ECO:0000256" key="7">
    <source>
        <dbReference type="ARBA" id="ARBA00022903"/>
    </source>
</evidence>
<keyword evidence="3 11" id="KW-0813">Transport</keyword>
<keyword evidence="5" id="KW-0762">Sugar transport</keyword>
<dbReference type="PANTHER" id="PTHR30413:SF10">
    <property type="entry name" value="CAPSULE POLYSACCHARIDE EXPORT INNER-MEMBRANE PROTEIN CTRC"/>
    <property type="match status" value="1"/>
</dbReference>
<keyword evidence="7" id="KW-0972">Capsule biogenesis/degradation</keyword>
<proteinExistence type="inferred from homology"/>
<feature type="transmembrane region" description="Helical" evidence="11">
    <location>
        <begin position="238"/>
        <end position="260"/>
    </location>
</feature>
<dbReference type="PRINTS" id="PR00164">
    <property type="entry name" value="ABC2TRNSPORT"/>
</dbReference>
<keyword evidence="4 11" id="KW-1003">Cell membrane</keyword>
<comment type="caution">
    <text evidence="13">The sequence shown here is derived from an EMBL/GenBank/DDBJ whole genome shotgun (WGS) entry which is preliminary data.</text>
</comment>
<evidence type="ECO:0000256" key="9">
    <source>
        <dbReference type="ARBA" id="ARBA00023047"/>
    </source>
</evidence>
<sequence>MHARAPQTPRVGAGPNRRFGTFRAVMALILREMATRYGRSPGGYAWAVLEPLGGIIVLGFGLSLLIRTPPVGSSFLLFFATAFLPFTMYQQMANDIGRCINFSRALLFYPAVTWVDAVLARFILTVLTHVVVMSILFTGLLIVSDTRALLDLGTIVEAVALTALFGLGVGVLNCVLFGLFDVWMQIWSIATRPLFFVSGVFFLYEDMPPLIQDILWFNPLLHITGLMRRGFYGNYDAAYVSISFVAGVSLVCLFLGVVLLGRYHRMILNR</sequence>
<gene>
    <name evidence="13" type="ORF">ACGRVM_14620</name>
</gene>
<dbReference type="InterPro" id="IPR047817">
    <property type="entry name" value="ABC2_TM_bact-type"/>
</dbReference>
<evidence type="ECO:0000256" key="8">
    <source>
        <dbReference type="ARBA" id="ARBA00022989"/>
    </source>
</evidence>
<dbReference type="PANTHER" id="PTHR30413">
    <property type="entry name" value="INNER MEMBRANE TRANSPORT PERMEASE"/>
    <property type="match status" value="1"/>
</dbReference>
<feature type="domain" description="ABC transmembrane type-2" evidence="12">
    <location>
        <begin position="42"/>
        <end position="263"/>
    </location>
</feature>
<evidence type="ECO:0000256" key="10">
    <source>
        <dbReference type="ARBA" id="ARBA00023136"/>
    </source>
</evidence>
<keyword evidence="8 11" id="KW-1133">Transmembrane helix</keyword>
<comment type="subcellular location">
    <subcellularLocation>
        <location evidence="11">Cell inner membrane</location>
        <topology evidence="11">Multi-pass membrane protein</topology>
    </subcellularLocation>
    <subcellularLocation>
        <location evidence="1">Cell membrane</location>
        <topology evidence="1">Multi-pass membrane protein</topology>
    </subcellularLocation>
</comment>
<dbReference type="InterPro" id="IPR013525">
    <property type="entry name" value="ABC2_TM"/>
</dbReference>
<comment type="similarity">
    <text evidence="2 11">Belongs to the ABC-2 integral membrane protein family.</text>
</comment>
<evidence type="ECO:0000259" key="12">
    <source>
        <dbReference type="PROSITE" id="PS51012"/>
    </source>
</evidence>
<protein>
    <recommendedName>
        <fullName evidence="11">Transport permease protein</fullName>
    </recommendedName>
</protein>
<feature type="transmembrane region" description="Helical" evidence="11">
    <location>
        <begin position="186"/>
        <end position="203"/>
    </location>
</feature>
<dbReference type="EMBL" id="JBIHMM010000004">
    <property type="protein sequence ID" value="MFH0255137.1"/>
    <property type="molecule type" value="Genomic_DNA"/>
</dbReference>
<keyword evidence="9" id="KW-0625">Polysaccharide transport</keyword>
<evidence type="ECO:0000256" key="11">
    <source>
        <dbReference type="RuleBase" id="RU361157"/>
    </source>
</evidence>
<dbReference type="Proteomes" id="UP001607157">
    <property type="component" value="Unassembled WGS sequence"/>
</dbReference>
<evidence type="ECO:0000256" key="2">
    <source>
        <dbReference type="ARBA" id="ARBA00007783"/>
    </source>
</evidence>
<keyword evidence="6 11" id="KW-0812">Transmembrane</keyword>
<feature type="transmembrane region" description="Helical" evidence="11">
    <location>
        <begin position="72"/>
        <end position="89"/>
    </location>
</feature>
<evidence type="ECO:0000256" key="3">
    <source>
        <dbReference type="ARBA" id="ARBA00022448"/>
    </source>
</evidence>
<evidence type="ECO:0000256" key="1">
    <source>
        <dbReference type="ARBA" id="ARBA00004651"/>
    </source>
</evidence>
<keyword evidence="14" id="KW-1185">Reference proteome</keyword>
<keyword evidence="10 11" id="KW-0472">Membrane</keyword>
<dbReference type="RefSeq" id="WP_377172496.1">
    <property type="nucleotide sequence ID" value="NZ_JBHTJC010000004.1"/>
</dbReference>
<dbReference type="InterPro" id="IPR000412">
    <property type="entry name" value="ABC_2_transport"/>
</dbReference>
<accession>A0ABW7IAE8</accession>
<organism evidence="13 14">
    <name type="scientific">Roseovarius aquimarinus</name>
    <dbReference type="NCBI Taxonomy" id="1229156"/>
    <lineage>
        <taxon>Bacteria</taxon>
        <taxon>Pseudomonadati</taxon>
        <taxon>Pseudomonadota</taxon>
        <taxon>Alphaproteobacteria</taxon>
        <taxon>Rhodobacterales</taxon>
        <taxon>Roseobacteraceae</taxon>
        <taxon>Roseovarius</taxon>
    </lineage>
</organism>
<feature type="transmembrane region" description="Helical" evidence="11">
    <location>
        <begin position="43"/>
        <end position="66"/>
    </location>
</feature>
<dbReference type="Pfam" id="PF01061">
    <property type="entry name" value="ABC2_membrane"/>
    <property type="match status" value="1"/>
</dbReference>
<evidence type="ECO:0000313" key="13">
    <source>
        <dbReference type="EMBL" id="MFH0255137.1"/>
    </source>
</evidence>
<feature type="transmembrane region" description="Helical" evidence="11">
    <location>
        <begin position="155"/>
        <end position="180"/>
    </location>
</feature>
<dbReference type="PROSITE" id="PS51012">
    <property type="entry name" value="ABC_TM2"/>
    <property type="match status" value="1"/>
</dbReference>
<evidence type="ECO:0000256" key="4">
    <source>
        <dbReference type="ARBA" id="ARBA00022475"/>
    </source>
</evidence>
<evidence type="ECO:0000256" key="5">
    <source>
        <dbReference type="ARBA" id="ARBA00022597"/>
    </source>
</evidence>
<evidence type="ECO:0000313" key="14">
    <source>
        <dbReference type="Proteomes" id="UP001607157"/>
    </source>
</evidence>